<organism evidence="1 2">
    <name type="scientific">Dyadobacter helix</name>
    <dbReference type="NCBI Taxonomy" id="2822344"/>
    <lineage>
        <taxon>Bacteria</taxon>
        <taxon>Pseudomonadati</taxon>
        <taxon>Bacteroidota</taxon>
        <taxon>Cytophagia</taxon>
        <taxon>Cytophagales</taxon>
        <taxon>Spirosomataceae</taxon>
        <taxon>Dyadobacter</taxon>
    </lineage>
</organism>
<dbReference type="AlphaFoldDB" id="A0A916J8P7"/>
<keyword evidence="2" id="KW-1185">Reference proteome</keyword>
<dbReference type="RefSeq" id="WP_215237251.1">
    <property type="nucleotide sequence ID" value="NZ_CAJRAF010000001.1"/>
</dbReference>
<dbReference type="EMBL" id="CAJRAF010000001">
    <property type="protein sequence ID" value="CAG4990284.1"/>
    <property type="molecule type" value="Genomic_DNA"/>
</dbReference>
<gene>
    <name evidence="1" type="ORF">DYBT9275_00495</name>
</gene>
<dbReference type="SUPFAM" id="SSF52833">
    <property type="entry name" value="Thioredoxin-like"/>
    <property type="match status" value="1"/>
</dbReference>
<proteinExistence type="predicted"/>
<sequence length="493" mass="55908">MISKLTYHIFLLLLFVTAIQGFAQKETGITIGTSGANNATVTLVLEDVRFHPNLGIGLADTELKTISSFNFKDTPSEKTVLDITEPKMVRLQFAGAGISRTWMLFMQPGDDLIVMFSANADVAYAGTNAQYQDYLRSYFMLNQYQYLPVFGYKPAQVENKIVVQQSDSLQRLRVTSFAKFKAEHNPVPAFEAYINATITTEPQVIRQLIYEKLLRRNRIAKLDETQRKLLEDMTLAEFKVLSDDALLSKSYRDELRNWALIPSTRKFPLELNSRYEISAEALKDVYAFSKEKLADFPKQKEYLLTYWLNYAVTAIPTLETGKELLEDYKVTFPKSPYTDYLAGLIKTRESLEPGSALPEITLLDTDSSAVDMKQLEGKPLVMVFAFSIGQHEPGLKVLEEKYKGKVTFAYVSVLPGIQLRTLKQYSANRPGVKHLYASDENIELLKTRYALDIRFPFLVADASGKIINRWIPPEFPTNKTLDAEILKATTIGQ</sequence>
<reference evidence="1" key="1">
    <citation type="submission" date="2021-04" db="EMBL/GenBank/DDBJ databases">
        <authorList>
            <person name="Rodrigo-Torres L."/>
            <person name="Arahal R. D."/>
            <person name="Lucena T."/>
        </authorList>
    </citation>
    <scope>NUCLEOTIDE SEQUENCE</scope>
    <source>
        <strain evidence="1">CECT 9275</strain>
    </source>
</reference>
<evidence type="ECO:0000313" key="1">
    <source>
        <dbReference type="EMBL" id="CAG4990284.1"/>
    </source>
</evidence>
<name>A0A916J8P7_9BACT</name>
<accession>A0A916J8P7</accession>
<dbReference type="InterPro" id="IPR036249">
    <property type="entry name" value="Thioredoxin-like_sf"/>
</dbReference>
<dbReference type="Gene3D" id="3.40.30.10">
    <property type="entry name" value="Glutaredoxin"/>
    <property type="match status" value="1"/>
</dbReference>
<protein>
    <recommendedName>
        <fullName evidence="3">Thioredoxin domain-containing protein</fullName>
    </recommendedName>
</protein>
<comment type="caution">
    <text evidence="1">The sequence shown here is derived from an EMBL/GenBank/DDBJ whole genome shotgun (WGS) entry which is preliminary data.</text>
</comment>
<dbReference type="Proteomes" id="UP000680038">
    <property type="component" value="Unassembled WGS sequence"/>
</dbReference>
<evidence type="ECO:0000313" key="2">
    <source>
        <dbReference type="Proteomes" id="UP000680038"/>
    </source>
</evidence>
<evidence type="ECO:0008006" key="3">
    <source>
        <dbReference type="Google" id="ProtNLM"/>
    </source>
</evidence>